<evidence type="ECO:0000256" key="2">
    <source>
        <dbReference type="ARBA" id="ARBA00009325"/>
    </source>
</evidence>
<keyword evidence="4 5" id="KW-0884">PQQ biosynthesis</keyword>
<comment type="similarity">
    <text evidence="2 5">Belongs to the PqqA family.</text>
</comment>
<dbReference type="Pfam" id="PF08042">
    <property type="entry name" value="PqqA"/>
    <property type="match status" value="1"/>
</dbReference>
<dbReference type="InterPro" id="IPR011725">
    <property type="entry name" value="PQQ_synth_PqqA"/>
</dbReference>
<dbReference type="Proteomes" id="UP000077927">
    <property type="component" value="Chromosome 2"/>
</dbReference>
<comment type="pathway">
    <text evidence="1 5">Cofactor biosynthesis; pyrroloquinoline quinone biosynthesis.</text>
</comment>
<evidence type="ECO:0000256" key="1">
    <source>
        <dbReference type="ARBA" id="ARBA00004886"/>
    </source>
</evidence>
<comment type="function">
    <text evidence="5">Required for coenzyme pyrroloquinoline quinone (PQQ) biosynthesis. PQQ is probably formed by cross-linking a specific glutamate to a specific tyrosine residue and excising these residues from the peptide.</text>
</comment>
<proteinExistence type="inferred from homology"/>
<feature type="cross-link" description="Pyrroloquinoline quinone (Glu-Tyr)" evidence="5">
    <location>
        <begin position="39"/>
        <end position="43"/>
    </location>
</feature>
<dbReference type="NCBIfam" id="TIGR02107">
    <property type="entry name" value="PQQ_syn_pqqA"/>
    <property type="match status" value="1"/>
</dbReference>
<reference evidence="6 7" key="1">
    <citation type="submission" date="2015-09" db="EMBL/GenBank/DDBJ databases">
        <authorList>
            <person name="Xu Y."/>
            <person name="Nagy A."/>
            <person name="Liu N.T."/>
            <person name="Nou X."/>
        </authorList>
    </citation>
    <scope>NUCLEOTIDE SEQUENCE [LARGE SCALE GENOMIC DNA]</scope>
    <source>
        <strain evidence="6 7">FC1138</strain>
    </source>
</reference>
<evidence type="ECO:0000256" key="3">
    <source>
        <dbReference type="ARBA" id="ARBA00015086"/>
    </source>
</evidence>
<sequence length="47" mass="5428">MAKRLRQPQNTALTNYANPHGGDMNWTTPAYTELRLGFEITMYIANR</sequence>
<dbReference type="HAMAP" id="MF_00656">
    <property type="entry name" value="PQQ_syn_PqqA"/>
    <property type="match status" value="1"/>
</dbReference>
<dbReference type="GO" id="GO:0018189">
    <property type="term" value="P:pyrroloquinoline quinone biosynthetic process"/>
    <property type="evidence" value="ECO:0007669"/>
    <property type="project" value="UniProtKB-UniRule"/>
</dbReference>
<evidence type="ECO:0000256" key="4">
    <source>
        <dbReference type="ARBA" id="ARBA00022905"/>
    </source>
</evidence>
<dbReference type="KEGG" id="rin:ACS15_4554"/>
<name>A0AAC9BK97_9RALS</name>
<accession>A0AAC9BK97</accession>
<dbReference type="EMBL" id="CP012606">
    <property type="protein sequence ID" value="ANH75703.1"/>
    <property type="molecule type" value="Genomic_DNA"/>
</dbReference>
<evidence type="ECO:0000256" key="5">
    <source>
        <dbReference type="HAMAP-Rule" id="MF_00656"/>
    </source>
</evidence>
<organism evidence="6 7">
    <name type="scientific">Ralstonia insidiosa</name>
    <dbReference type="NCBI Taxonomy" id="190721"/>
    <lineage>
        <taxon>Bacteria</taxon>
        <taxon>Pseudomonadati</taxon>
        <taxon>Pseudomonadota</taxon>
        <taxon>Betaproteobacteria</taxon>
        <taxon>Burkholderiales</taxon>
        <taxon>Burkholderiaceae</taxon>
        <taxon>Ralstonia</taxon>
    </lineage>
</organism>
<gene>
    <name evidence="5 6" type="primary">pqqA</name>
    <name evidence="6" type="ORF">ACS15_4554</name>
</gene>
<protein>
    <recommendedName>
        <fullName evidence="3 5">Coenzyme PQQ synthesis protein A</fullName>
    </recommendedName>
    <alternativeName>
        <fullName evidence="5">Pyrroloquinoline quinone biosynthesis protein A</fullName>
    </alternativeName>
</protein>
<dbReference type="AlphaFoldDB" id="A0AAC9BK97"/>
<evidence type="ECO:0000313" key="7">
    <source>
        <dbReference type="Proteomes" id="UP000077927"/>
    </source>
</evidence>
<evidence type="ECO:0000313" key="6">
    <source>
        <dbReference type="EMBL" id="ANH75703.1"/>
    </source>
</evidence>